<comment type="caution">
    <text evidence="2">The sequence shown here is derived from an EMBL/GenBank/DDBJ whole genome shotgun (WGS) entry which is preliminary data.</text>
</comment>
<name>A0ABS9D8E3_9ALTE</name>
<accession>A0ABS9D8E3</accession>
<dbReference type="InterPro" id="IPR007077">
    <property type="entry name" value="TfoX_C"/>
</dbReference>
<evidence type="ECO:0000259" key="1">
    <source>
        <dbReference type="Pfam" id="PF04994"/>
    </source>
</evidence>
<dbReference type="Proteomes" id="UP001521137">
    <property type="component" value="Unassembled WGS sequence"/>
</dbReference>
<evidence type="ECO:0000313" key="3">
    <source>
        <dbReference type="Proteomes" id="UP001521137"/>
    </source>
</evidence>
<dbReference type="Gene3D" id="1.10.150.20">
    <property type="entry name" value="5' to 3' exonuclease, C-terminal subdomain"/>
    <property type="match status" value="1"/>
</dbReference>
<evidence type="ECO:0000313" key="2">
    <source>
        <dbReference type="EMBL" id="MCF2949146.1"/>
    </source>
</evidence>
<dbReference type="Pfam" id="PF04994">
    <property type="entry name" value="TfoX_C"/>
    <property type="match status" value="1"/>
</dbReference>
<protein>
    <submittedName>
        <fullName evidence="2">TfoX/Sxy family protein</fullName>
    </submittedName>
</protein>
<reference evidence="2 3" key="1">
    <citation type="submission" date="2022-01" db="EMBL/GenBank/DDBJ databases">
        <title>Paraglaciecola sp. G1-23.</title>
        <authorList>
            <person name="Jin M.S."/>
            <person name="Han D.M."/>
            <person name="Kim H.M."/>
            <person name="Jeon C.O."/>
        </authorList>
    </citation>
    <scope>NUCLEOTIDE SEQUENCE [LARGE SCALE GENOMIC DNA]</scope>
    <source>
        <strain evidence="2 3">G1-23</strain>
    </source>
</reference>
<organism evidence="2 3">
    <name type="scientific">Paraglaciecola algarum</name>
    <dbReference type="NCBI Taxonomy" id="3050085"/>
    <lineage>
        <taxon>Bacteria</taxon>
        <taxon>Pseudomonadati</taxon>
        <taxon>Pseudomonadota</taxon>
        <taxon>Gammaproteobacteria</taxon>
        <taxon>Alteromonadales</taxon>
        <taxon>Alteromonadaceae</taxon>
        <taxon>Paraglaciecola</taxon>
    </lineage>
</organism>
<dbReference type="EMBL" id="JAKGAS010000007">
    <property type="protein sequence ID" value="MCF2949146.1"/>
    <property type="molecule type" value="Genomic_DNA"/>
</dbReference>
<keyword evidence="3" id="KW-1185">Reference proteome</keyword>
<gene>
    <name evidence="2" type="ORF">L0668_13575</name>
</gene>
<proteinExistence type="predicted"/>
<sequence>MLAKVDIYTAEQFMAADPFQIYKQLKLKVAGTGLNSLYALIGAQQGKHWLDISANQKNEILLKLDEMGLAPK</sequence>
<feature type="domain" description="TfoX C-terminal" evidence="1">
    <location>
        <begin position="1"/>
        <end position="63"/>
    </location>
</feature>